<feature type="domain" description="DUF7950" evidence="1">
    <location>
        <begin position="153"/>
        <end position="296"/>
    </location>
</feature>
<evidence type="ECO:0000313" key="2">
    <source>
        <dbReference type="EMBL" id="GAA0185070.1"/>
    </source>
</evidence>
<dbReference type="EMBL" id="BAABME010012399">
    <property type="protein sequence ID" value="GAA0185070.1"/>
    <property type="molecule type" value="Genomic_DNA"/>
</dbReference>
<dbReference type="PANTHER" id="PTHR33595">
    <property type="entry name" value="VON WILLEBRAND FACTOR A DOMAIN PROTEIN"/>
    <property type="match status" value="1"/>
</dbReference>
<dbReference type="Proteomes" id="UP001454036">
    <property type="component" value="Unassembled WGS sequence"/>
</dbReference>
<dbReference type="InterPro" id="IPR057710">
    <property type="entry name" value="DUF7950"/>
</dbReference>
<sequence>MDYGNGWVEKNGSSRSQDQTIMERIMLRFRPIAPKPVAAGSVSGLAPVGKSSEIVGNSRKKRKYVRVKQTRCIKDKKKVELENEKIFDFEVNENKMSGFIGFSESGSSINLDFKVEEKVPWWKKLDNNYGTNNGSFGGGGVVDQVYQRVEKVVESWMMVEGVSVMSDVWFGEVGGLGCTDMEKMKNLEMDSCPGLISDGFGRVQWVNLAYRKLVDRPRDDVDPVAEVVAWLMVKEKLPLGCQAFACTVRVVYSWRNNNGNNNCNKKKYVSQTMPCDVWRMDFGGFAWRLDSKAALTLGLN</sequence>
<keyword evidence="3" id="KW-1185">Reference proteome</keyword>
<gene>
    <name evidence="2" type="ORF">LIER_32358</name>
</gene>
<accession>A0AAV3RWQ8</accession>
<name>A0AAV3RWQ8_LITER</name>
<evidence type="ECO:0000259" key="1">
    <source>
        <dbReference type="Pfam" id="PF25821"/>
    </source>
</evidence>
<evidence type="ECO:0000313" key="3">
    <source>
        <dbReference type="Proteomes" id="UP001454036"/>
    </source>
</evidence>
<proteinExistence type="predicted"/>
<organism evidence="2 3">
    <name type="scientific">Lithospermum erythrorhizon</name>
    <name type="common">Purple gromwell</name>
    <name type="synonym">Lithospermum officinale var. erythrorhizon</name>
    <dbReference type="NCBI Taxonomy" id="34254"/>
    <lineage>
        <taxon>Eukaryota</taxon>
        <taxon>Viridiplantae</taxon>
        <taxon>Streptophyta</taxon>
        <taxon>Embryophyta</taxon>
        <taxon>Tracheophyta</taxon>
        <taxon>Spermatophyta</taxon>
        <taxon>Magnoliopsida</taxon>
        <taxon>eudicotyledons</taxon>
        <taxon>Gunneridae</taxon>
        <taxon>Pentapetalae</taxon>
        <taxon>asterids</taxon>
        <taxon>lamiids</taxon>
        <taxon>Boraginales</taxon>
        <taxon>Boraginaceae</taxon>
        <taxon>Boraginoideae</taxon>
        <taxon>Lithospermeae</taxon>
        <taxon>Lithospermum</taxon>
    </lineage>
</organism>
<comment type="caution">
    <text evidence="2">The sequence shown here is derived from an EMBL/GenBank/DDBJ whole genome shotgun (WGS) entry which is preliminary data.</text>
</comment>
<dbReference type="AlphaFoldDB" id="A0AAV3RWQ8"/>
<protein>
    <recommendedName>
        <fullName evidence="1">DUF7950 domain-containing protein</fullName>
    </recommendedName>
</protein>
<dbReference type="PANTHER" id="PTHR33595:SF29">
    <property type="match status" value="1"/>
</dbReference>
<dbReference type="Pfam" id="PF25821">
    <property type="entry name" value="DUF7950"/>
    <property type="match status" value="1"/>
</dbReference>
<reference evidence="2 3" key="1">
    <citation type="submission" date="2024-01" db="EMBL/GenBank/DDBJ databases">
        <title>The complete chloroplast genome sequence of Lithospermum erythrorhizon: insights into the phylogenetic relationship among Boraginaceae species and the maternal lineages of purple gromwells.</title>
        <authorList>
            <person name="Okada T."/>
            <person name="Watanabe K."/>
        </authorList>
    </citation>
    <scope>NUCLEOTIDE SEQUENCE [LARGE SCALE GENOMIC DNA]</scope>
</reference>